<evidence type="ECO:0000256" key="1">
    <source>
        <dbReference type="SAM" id="MobiDB-lite"/>
    </source>
</evidence>
<dbReference type="EMBL" id="JACGCI010000029">
    <property type="protein sequence ID" value="KAF6755630.1"/>
    <property type="molecule type" value="Genomic_DNA"/>
</dbReference>
<evidence type="ECO:0000313" key="2">
    <source>
        <dbReference type="EMBL" id="KAF6755630.1"/>
    </source>
</evidence>
<comment type="caution">
    <text evidence="2">The sequence shown here is derived from an EMBL/GenBank/DDBJ whole genome shotgun (WGS) entry which is preliminary data.</text>
</comment>
<keyword evidence="3" id="KW-1185">Reference proteome</keyword>
<feature type="region of interest" description="Disordered" evidence="1">
    <location>
        <begin position="88"/>
        <end position="216"/>
    </location>
</feature>
<reference evidence="2 3" key="1">
    <citation type="submission" date="2020-07" db="EMBL/GenBank/DDBJ databases">
        <title>Comparative genomics of pyrophilous fungi reveals a link between fire events and developmental genes.</title>
        <authorList>
            <consortium name="DOE Joint Genome Institute"/>
            <person name="Steindorff A.S."/>
            <person name="Carver A."/>
            <person name="Calhoun S."/>
            <person name="Stillman K."/>
            <person name="Liu H."/>
            <person name="Lipzen A."/>
            <person name="Pangilinan J."/>
            <person name="Labutti K."/>
            <person name="Bruns T.D."/>
            <person name="Grigoriev I.V."/>
        </authorList>
    </citation>
    <scope>NUCLEOTIDE SEQUENCE [LARGE SCALE GENOMIC DNA]</scope>
    <source>
        <strain evidence="2 3">CBS 144469</strain>
    </source>
</reference>
<dbReference type="AlphaFoldDB" id="A0A8H6M5L7"/>
<feature type="compositionally biased region" description="Polar residues" evidence="1">
    <location>
        <begin position="88"/>
        <end position="103"/>
    </location>
</feature>
<sequence length="687" mass="77214">MADPSQRKNEILKELTASSEVMAVVNDLISHRVDAALEAFRKREEELTKRVTELTMNAGTAARNIGGSSSLATANTSTALTHSNLAGASSLWTPPATQANRGTKASRMVSLPPRRPSTTTQHRSTTSFTGRSPTPARRERSSTPAASQPPATPTTTGGDRRTATPTTPTRRAGPSKSRSATPRSNPSTGTAKGARPPSEDDDPVHSDYERSEENDEIPAEAGNLQMAFNLHIRILWNLMDSSAIPFDPNPAILEEFARQFATEADLPNLTERQARPLVNPELVQIALPPLADIKDGKKISVAYSKVDTGILQNIKGSMARFGLVSWSPDLRQNAHSMYNSACRNIAINTFQHALGVRAYSTAFEINHRFTNENELLVKIYNNFVHHYMASRYRREVKNPGSVARVDKKGPEYKRRETLAKSRIKFIRDNAYPKRYERLIRTEATSEDERDPEGKTDDKGRPIFYYKKVVWRSEELNTFIRKLDRLRINALKYAGQTSRERLRQECPPTIQLQDVVFTRLPKDFPIEGYIPDFYNHLPPAVRAKCAYPDVILPRDLGHLFHKVGDEKLAAQTLMDLYRKEVWAPYEIIWKHDLLADDDDDDVAEYFLTDDEDQPDGRVQQEVNWGPMDGDIIMRDIKGKGRAVDDDELGEGRDDDGEGDQDDDEGEDDGGETGDNEGRTRKRRRDEAV</sequence>
<proteinExistence type="predicted"/>
<feature type="compositionally biased region" description="Acidic residues" evidence="1">
    <location>
        <begin position="643"/>
        <end position="673"/>
    </location>
</feature>
<evidence type="ECO:0000313" key="3">
    <source>
        <dbReference type="Proteomes" id="UP000521943"/>
    </source>
</evidence>
<feature type="compositionally biased region" description="Low complexity" evidence="1">
    <location>
        <begin position="116"/>
        <end position="129"/>
    </location>
</feature>
<gene>
    <name evidence="2" type="ORF">DFP72DRAFT_1067439</name>
</gene>
<accession>A0A8H6M5L7</accession>
<organism evidence="2 3">
    <name type="scientific">Ephemerocybe angulata</name>
    <dbReference type="NCBI Taxonomy" id="980116"/>
    <lineage>
        <taxon>Eukaryota</taxon>
        <taxon>Fungi</taxon>
        <taxon>Dikarya</taxon>
        <taxon>Basidiomycota</taxon>
        <taxon>Agaricomycotina</taxon>
        <taxon>Agaricomycetes</taxon>
        <taxon>Agaricomycetidae</taxon>
        <taxon>Agaricales</taxon>
        <taxon>Agaricineae</taxon>
        <taxon>Psathyrellaceae</taxon>
        <taxon>Ephemerocybe</taxon>
    </lineage>
</organism>
<feature type="compositionally biased region" description="Basic residues" evidence="1">
    <location>
        <begin position="678"/>
        <end position="687"/>
    </location>
</feature>
<dbReference type="Proteomes" id="UP000521943">
    <property type="component" value="Unassembled WGS sequence"/>
</dbReference>
<protein>
    <submittedName>
        <fullName evidence="2">Uncharacterized protein</fullName>
    </submittedName>
</protein>
<dbReference type="OrthoDB" id="3254880at2759"/>
<feature type="compositionally biased region" description="Low complexity" evidence="1">
    <location>
        <begin position="142"/>
        <end position="175"/>
    </location>
</feature>
<name>A0A8H6M5L7_9AGAR</name>
<feature type="compositionally biased region" description="Polar residues" evidence="1">
    <location>
        <begin position="176"/>
        <end position="190"/>
    </location>
</feature>
<feature type="region of interest" description="Disordered" evidence="1">
    <location>
        <begin position="635"/>
        <end position="687"/>
    </location>
</feature>